<evidence type="ECO:0000256" key="2">
    <source>
        <dbReference type="ARBA" id="ARBA00023002"/>
    </source>
</evidence>
<evidence type="ECO:0000256" key="3">
    <source>
        <dbReference type="ARBA" id="ARBA00038157"/>
    </source>
</evidence>
<dbReference type="InterPro" id="IPR023210">
    <property type="entry name" value="NADP_OxRdtase_dom"/>
</dbReference>
<dbReference type="GeneID" id="35767841"/>
<dbReference type="OrthoDB" id="9773828at2"/>
<proteinExistence type="inferred from homology"/>
<evidence type="ECO:0000256" key="1">
    <source>
        <dbReference type="ARBA" id="ARBA00022857"/>
    </source>
</evidence>
<dbReference type="PANTHER" id="PTHR43364:SF1">
    <property type="entry name" value="OXIDOREDUCTASE YDHF"/>
    <property type="match status" value="1"/>
</dbReference>
<evidence type="ECO:0000313" key="5">
    <source>
        <dbReference type="EMBL" id="QPS02334.1"/>
    </source>
</evidence>
<organism evidence="5 6">
    <name type="scientific">Aerococcus urinae</name>
    <dbReference type="NCBI Taxonomy" id="1376"/>
    <lineage>
        <taxon>Bacteria</taxon>
        <taxon>Bacillati</taxon>
        <taxon>Bacillota</taxon>
        <taxon>Bacilli</taxon>
        <taxon>Lactobacillales</taxon>
        <taxon>Aerococcaceae</taxon>
        <taxon>Aerococcus</taxon>
    </lineage>
</organism>
<feature type="domain" description="NADP-dependent oxidoreductase" evidence="4">
    <location>
        <begin position="14"/>
        <end position="287"/>
    </location>
</feature>
<dbReference type="FunFam" id="3.20.20.100:FF:000008">
    <property type="entry name" value="Aldo/keto reductase family oxidoreductase"/>
    <property type="match status" value="1"/>
</dbReference>
<gene>
    <name evidence="5" type="ORF">I6G68_02070</name>
</gene>
<dbReference type="RefSeq" id="WP_060779095.1">
    <property type="nucleotide sequence ID" value="NZ_CAJHLF010000004.1"/>
</dbReference>
<dbReference type="Gene3D" id="3.20.20.100">
    <property type="entry name" value="NADP-dependent oxidoreductase domain"/>
    <property type="match status" value="1"/>
</dbReference>
<dbReference type="GO" id="GO:0005829">
    <property type="term" value="C:cytosol"/>
    <property type="evidence" value="ECO:0007669"/>
    <property type="project" value="TreeGrafter"/>
</dbReference>
<dbReference type="Proteomes" id="UP000594771">
    <property type="component" value="Chromosome"/>
</dbReference>
<accession>A0A109RF95</accession>
<evidence type="ECO:0000313" key="6">
    <source>
        <dbReference type="Proteomes" id="UP000594771"/>
    </source>
</evidence>
<name>A0A109RF95_9LACT</name>
<dbReference type="AlphaFoldDB" id="A0A109RF95"/>
<dbReference type="EMBL" id="CP065662">
    <property type="protein sequence ID" value="QPS02334.1"/>
    <property type="molecule type" value="Genomic_DNA"/>
</dbReference>
<reference evidence="5 6" key="1">
    <citation type="submission" date="2020-12" db="EMBL/GenBank/DDBJ databases">
        <title>FDA dAtabase for Regulatory Grade micrObial Sequences (FDA-ARGOS): Supporting development and validation of Infectious Disease Dx tests.</title>
        <authorList>
            <person name="Sproer C."/>
            <person name="Gronow S."/>
            <person name="Severitt S."/>
            <person name="Schroder I."/>
            <person name="Tallon L."/>
            <person name="Sadzewicz L."/>
            <person name="Zhao X."/>
            <person name="Boylan J."/>
            <person name="Ott S."/>
            <person name="Bowen H."/>
            <person name="Vavikolanu K."/>
            <person name="Mehta A."/>
            <person name="Aluvathingal J."/>
            <person name="Nadendla S."/>
            <person name="Lowell S."/>
            <person name="Myers T."/>
            <person name="Yan Y."/>
            <person name="Sichtig H."/>
        </authorList>
    </citation>
    <scope>NUCLEOTIDE SEQUENCE [LARGE SCALE GENOMIC DNA]</scope>
    <source>
        <strain evidence="5 6">FDAARGOS_911</strain>
    </source>
</reference>
<dbReference type="GO" id="GO:0016491">
    <property type="term" value="F:oxidoreductase activity"/>
    <property type="evidence" value="ECO:0007669"/>
    <property type="project" value="UniProtKB-KW"/>
</dbReference>
<protein>
    <submittedName>
        <fullName evidence="5">Aldo/keto reductase</fullName>
    </submittedName>
</protein>
<dbReference type="PRINTS" id="PR00069">
    <property type="entry name" value="ALDKETRDTASE"/>
</dbReference>
<evidence type="ECO:0000259" key="4">
    <source>
        <dbReference type="Pfam" id="PF00248"/>
    </source>
</evidence>
<comment type="similarity">
    <text evidence="3">Belongs to the aldo/keto reductase family. Aldo/keto reductase 2 subfamily.</text>
</comment>
<dbReference type="CDD" id="cd19092">
    <property type="entry name" value="AKR_BsYcsN_EcYdhF-like"/>
    <property type="match status" value="1"/>
</dbReference>
<dbReference type="SUPFAM" id="SSF51430">
    <property type="entry name" value="NAD(P)-linked oxidoreductase"/>
    <property type="match status" value="1"/>
</dbReference>
<dbReference type="KEGG" id="aun:AWM73_07945"/>
<sequence>MEKVSLTPDVSLSRIALGFWRLADEKLSKSYFLKFIEEVIDLGITTMDHADSYGRYTEEAIFGDFLKGRKDLKQRMEFVSKVSLVYPGKHARVKYYDNSKDYIIKQVERSLKKLDIDQLDVLLLHRPDWLQDPEEVALAFDQLYNEGKVKSFGVSNYLPSQYRALESYLNQSLVTNQIQCSAIDYENFENGTIDLCMEKRIHPMIWSPLSGGELFTSQEENIKKVRSVMEEIAEEIGAESIAEVAYAWLLRHPSKMIPIVGSYRIDYVKPAVKALDYQLTNEQWYMIWTAYKGHKVP</sequence>
<dbReference type="Pfam" id="PF00248">
    <property type="entry name" value="Aldo_ket_red"/>
    <property type="match status" value="1"/>
</dbReference>
<dbReference type="InterPro" id="IPR020471">
    <property type="entry name" value="AKR"/>
</dbReference>
<dbReference type="InterPro" id="IPR050523">
    <property type="entry name" value="AKR_Detox_Biosynth"/>
</dbReference>
<dbReference type="InterPro" id="IPR036812">
    <property type="entry name" value="NAD(P)_OxRdtase_dom_sf"/>
</dbReference>
<keyword evidence="1" id="KW-0521">NADP</keyword>
<keyword evidence="2" id="KW-0560">Oxidoreductase</keyword>
<dbReference type="PANTHER" id="PTHR43364">
    <property type="entry name" value="NADH-SPECIFIC METHYLGLYOXAL REDUCTASE-RELATED"/>
    <property type="match status" value="1"/>
</dbReference>